<dbReference type="Gene3D" id="3.90.1750.20">
    <property type="entry name" value="Putative Large Serine Recombinase, Chain B, Domain 2"/>
    <property type="match status" value="1"/>
</dbReference>
<dbReference type="InterPro" id="IPR038109">
    <property type="entry name" value="DNA_bind_recomb_sf"/>
</dbReference>
<gene>
    <name evidence="2" type="ORF">H9742_06090</name>
</gene>
<protein>
    <submittedName>
        <fullName evidence="2">Recombinase family protein</fullName>
    </submittedName>
</protein>
<evidence type="ECO:0000259" key="1">
    <source>
        <dbReference type="PROSITE" id="PS51737"/>
    </source>
</evidence>
<dbReference type="InterPro" id="IPR050639">
    <property type="entry name" value="SSR_resolvase"/>
</dbReference>
<reference evidence="2" key="2">
    <citation type="submission" date="2021-04" db="EMBL/GenBank/DDBJ databases">
        <authorList>
            <person name="Gilroy R."/>
        </authorList>
    </citation>
    <scope>NUCLEOTIDE SEQUENCE</scope>
    <source>
        <strain evidence="2">CHK195-6426</strain>
    </source>
</reference>
<dbReference type="EMBL" id="DXGH01000034">
    <property type="protein sequence ID" value="HIW81090.1"/>
    <property type="molecule type" value="Genomic_DNA"/>
</dbReference>
<sequence>MKTILRNKVHLGHMVQNKTGTVSYKNHKQVSKPESAWIRVENTHEPLISQETWDAVQRMNNHPSRGRSGKSGTVSLFGGLLRCMDCGASMRYMQDYRKKSAGREKFRTLQAELNTIDRQLPELDRLVQCWT</sequence>
<evidence type="ECO:0000313" key="3">
    <source>
        <dbReference type="Proteomes" id="UP000824265"/>
    </source>
</evidence>
<reference evidence="2" key="1">
    <citation type="journal article" date="2021" name="PeerJ">
        <title>Extensive microbial diversity within the chicken gut microbiome revealed by metagenomics and culture.</title>
        <authorList>
            <person name="Gilroy R."/>
            <person name="Ravi A."/>
            <person name="Getino M."/>
            <person name="Pursley I."/>
            <person name="Horton D.L."/>
            <person name="Alikhan N.F."/>
            <person name="Baker D."/>
            <person name="Gharbi K."/>
            <person name="Hall N."/>
            <person name="Watson M."/>
            <person name="Adriaenssens E.M."/>
            <person name="Foster-Nyarko E."/>
            <person name="Jarju S."/>
            <person name="Secka A."/>
            <person name="Antonio M."/>
            <person name="Oren A."/>
            <person name="Chaudhuri R.R."/>
            <person name="La Ragione R."/>
            <person name="Hildebrand F."/>
            <person name="Pallen M.J."/>
        </authorList>
    </citation>
    <scope>NUCLEOTIDE SEQUENCE</scope>
    <source>
        <strain evidence="2">CHK195-6426</strain>
    </source>
</reference>
<evidence type="ECO:0000313" key="2">
    <source>
        <dbReference type="EMBL" id="HIW81090.1"/>
    </source>
</evidence>
<dbReference type="PROSITE" id="PS51737">
    <property type="entry name" value="RECOMBINASE_DNA_BIND"/>
    <property type="match status" value="1"/>
</dbReference>
<dbReference type="GO" id="GO:0000150">
    <property type="term" value="F:DNA strand exchange activity"/>
    <property type="evidence" value="ECO:0007669"/>
    <property type="project" value="InterPro"/>
</dbReference>
<dbReference type="PANTHER" id="PTHR30461">
    <property type="entry name" value="DNA-INVERTASE FROM LAMBDOID PROPHAGE"/>
    <property type="match status" value="1"/>
</dbReference>
<dbReference type="Proteomes" id="UP000824265">
    <property type="component" value="Unassembled WGS sequence"/>
</dbReference>
<proteinExistence type="predicted"/>
<dbReference type="AlphaFoldDB" id="A0A9D1UC78"/>
<name>A0A9D1UC78_9FIRM</name>
<comment type="caution">
    <text evidence="2">The sequence shown here is derived from an EMBL/GenBank/DDBJ whole genome shotgun (WGS) entry which is preliminary data.</text>
</comment>
<organism evidence="2 3">
    <name type="scientific">Candidatus Acetatifactor stercoripullorum</name>
    <dbReference type="NCBI Taxonomy" id="2838414"/>
    <lineage>
        <taxon>Bacteria</taxon>
        <taxon>Bacillati</taxon>
        <taxon>Bacillota</taxon>
        <taxon>Clostridia</taxon>
        <taxon>Lachnospirales</taxon>
        <taxon>Lachnospiraceae</taxon>
        <taxon>Acetatifactor</taxon>
    </lineage>
</organism>
<dbReference type="GO" id="GO:0003677">
    <property type="term" value="F:DNA binding"/>
    <property type="evidence" value="ECO:0007669"/>
    <property type="project" value="InterPro"/>
</dbReference>
<feature type="domain" description="Recombinase" evidence="1">
    <location>
        <begin position="1"/>
        <end position="66"/>
    </location>
</feature>
<dbReference type="PANTHER" id="PTHR30461:SF23">
    <property type="entry name" value="DNA RECOMBINASE-RELATED"/>
    <property type="match status" value="1"/>
</dbReference>
<dbReference type="Pfam" id="PF07508">
    <property type="entry name" value="Recombinase"/>
    <property type="match status" value="1"/>
</dbReference>
<accession>A0A9D1UC78</accession>
<dbReference type="InterPro" id="IPR011109">
    <property type="entry name" value="DNA_bind_recombinase_dom"/>
</dbReference>